<dbReference type="SMART" id="SM00086">
    <property type="entry name" value="PAC"/>
    <property type="match status" value="2"/>
</dbReference>
<dbReference type="EC" id="2.7.13.3" evidence="2"/>
<dbReference type="SUPFAM" id="SSF55874">
    <property type="entry name" value="ATPase domain of HSP90 chaperone/DNA topoisomerase II/histidine kinase"/>
    <property type="match status" value="1"/>
</dbReference>
<evidence type="ECO:0000256" key="4">
    <source>
        <dbReference type="ARBA" id="ARBA00022679"/>
    </source>
</evidence>
<dbReference type="SUPFAM" id="SSF55785">
    <property type="entry name" value="PYP-like sensor domain (PAS domain)"/>
    <property type="match status" value="4"/>
</dbReference>
<dbReference type="InterPro" id="IPR052162">
    <property type="entry name" value="Sensor_kinase/Photoreceptor"/>
</dbReference>
<keyword evidence="10" id="KW-1185">Reference proteome</keyword>
<dbReference type="PROSITE" id="PS50112">
    <property type="entry name" value="PAS"/>
    <property type="match status" value="2"/>
</dbReference>
<dbReference type="InterPro" id="IPR005467">
    <property type="entry name" value="His_kinase_dom"/>
</dbReference>
<reference evidence="9 10" key="1">
    <citation type="journal article" date="2011" name="J. Bacteriol.">
        <title>Genome sequence of 'Pedosphaera parvula' Ellin514, an aerobic Verrucomicrobial isolate from pasture soil.</title>
        <authorList>
            <person name="Kant R."/>
            <person name="van Passel M.W."/>
            <person name="Sangwan P."/>
            <person name="Palva A."/>
            <person name="Lucas S."/>
            <person name="Copeland A."/>
            <person name="Lapidus A."/>
            <person name="Glavina Del Rio T."/>
            <person name="Dalin E."/>
            <person name="Tice H."/>
            <person name="Bruce D."/>
            <person name="Goodwin L."/>
            <person name="Pitluck S."/>
            <person name="Chertkov O."/>
            <person name="Larimer F.W."/>
            <person name="Land M.L."/>
            <person name="Hauser L."/>
            <person name="Brettin T.S."/>
            <person name="Detter J.C."/>
            <person name="Han S."/>
            <person name="de Vos W.M."/>
            <person name="Janssen P.H."/>
            <person name="Smidt H."/>
        </authorList>
    </citation>
    <scope>NUCLEOTIDE SEQUENCE [LARGE SCALE GENOMIC DNA]</scope>
    <source>
        <strain evidence="9 10">Ellin514</strain>
    </source>
</reference>
<evidence type="ECO:0000259" key="6">
    <source>
        <dbReference type="PROSITE" id="PS50109"/>
    </source>
</evidence>
<keyword evidence="4" id="KW-0808">Transferase</keyword>
<dbReference type="EMBL" id="ABOX02000055">
    <property type="protein sequence ID" value="EEF57869.1"/>
    <property type="molecule type" value="Genomic_DNA"/>
</dbReference>
<sequence>MEKEQYNGRLVGEHDLPNESAFRSLLEHSPDVIARLDPEFRHLYVNPAIETLLGIPLSSSLGKTVAEMGLPHELLTLWETHLKDVFADHRQSHFDFQLESHSQTHSFHNRLIPEFSPSGTVDSVLEIISDHTRCKRLDTSLQEQEELFRLMVTHIQECAMILLDQDGRISSWNIGAERILNHKTSEVWKSNYSCFFSDEDIRWNKPAQELSFAREKGRTQTEVWLKRKDGSRFLAEMVITLLKSDQGEMKGFSLIIRDITEHKRFEEQVQYQRALLEALSETSPDGILISTEQKILYFNHRFREIWKFPNYIIDSRSNHVALEWAVSCIRDPEAFSQRVAQAYKDPDMRVHDEICLKDGRTLEHYGLPVHGNGGQYYGRVWFFRDITSSKAAMDALEESEERFRVLAESSPMAIFHMDAEGRAVYVNPVWENLTGLKPMESFGHGWTRAIYPPDLEEVMIGWKEALKKREKWCHEHRLLGRDGRIHWVRVLSSCILSPAHEVVGYVATVEDISERKETEAILLKAKENLECYTHELEERVEDRTVELKQTLHTMENCLYSVAHDFKAPLRAIDGFTTTLVEDYARLFDEKGRELANEVVRATKRMDALISDFLEYGELAYMDVHCSPLDVEPCISAATAWLKSQVSANNARITLSRPMGRVLGNQDLLTKVSIQIIANALKFVAPGVQPAIHIWTEFVNDHVRINFQDNGIGIEPEFHDKIFGIFNRLHGKEIPGTGIGLAIVKKAMERMNGIVGVASRSQQGTTLWIELPASK</sequence>
<dbReference type="AlphaFoldDB" id="B9XQL9"/>
<dbReference type="STRING" id="320771.Cflav_PD0933"/>
<organism evidence="9 10">
    <name type="scientific">Pedosphaera parvula (strain Ellin514)</name>
    <dbReference type="NCBI Taxonomy" id="320771"/>
    <lineage>
        <taxon>Bacteria</taxon>
        <taxon>Pseudomonadati</taxon>
        <taxon>Verrucomicrobiota</taxon>
        <taxon>Pedosphaerae</taxon>
        <taxon>Pedosphaerales</taxon>
        <taxon>Pedosphaeraceae</taxon>
        <taxon>Pedosphaera</taxon>
    </lineage>
</organism>
<dbReference type="Gene3D" id="1.10.287.130">
    <property type="match status" value="1"/>
</dbReference>
<dbReference type="InterPro" id="IPR013655">
    <property type="entry name" value="PAS_fold_3"/>
</dbReference>
<feature type="domain" description="PAS" evidence="7">
    <location>
        <begin position="399"/>
        <end position="469"/>
    </location>
</feature>
<dbReference type="PRINTS" id="PR00344">
    <property type="entry name" value="BCTRLSENSOR"/>
</dbReference>
<dbReference type="RefSeq" id="WP_007418105.1">
    <property type="nucleotide sequence ID" value="NZ_ABOX02000055.1"/>
</dbReference>
<dbReference type="PROSITE" id="PS50113">
    <property type="entry name" value="PAC"/>
    <property type="match status" value="3"/>
</dbReference>
<dbReference type="Pfam" id="PF13426">
    <property type="entry name" value="PAS_9"/>
    <property type="match status" value="1"/>
</dbReference>
<protein>
    <recommendedName>
        <fullName evidence="2">histidine kinase</fullName>
        <ecNumber evidence="2">2.7.13.3</ecNumber>
    </recommendedName>
</protein>
<dbReference type="CDD" id="cd00082">
    <property type="entry name" value="HisKA"/>
    <property type="match status" value="1"/>
</dbReference>
<feature type="domain" description="PAC" evidence="8">
    <location>
        <begin position="344"/>
        <end position="398"/>
    </location>
</feature>
<dbReference type="Proteomes" id="UP000003688">
    <property type="component" value="Unassembled WGS sequence"/>
</dbReference>
<evidence type="ECO:0000256" key="3">
    <source>
        <dbReference type="ARBA" id="ARBA00022553"/>
    </source>
</evidence>
<dbReference type="SUPFAM" id="SSF47384">
    <property type="entry name" value="Homodimeric domain of signal transducing histidine kinase"/>
    <property type="match status" value="1"/>
</dbReference>
<feature type="domain" description="Histidine kinase" evidence="6">
    <location>
        <begin position="560"/>
        <end position="774"/>
    </location>
</feature>
<dbReference type="NCBIfam" id="TIGR00229">
    <property type="entry name" value="sensory_box"/>
    <property type="match status" value="3"/>
</dbReference>
<dbReference type="Pfam" id="PF08447">
    <property type="entry name" value="PAS_3"/>
    <property type="match status" value="1"/>
</dbReference>
<evidence type="ECO:0000313" key="10">
    <source>
        <dbReference type="Proteomes" id="UP000003688"/>
    </source>
</evidence>
<evidence type="ECO:0000313" key="9">
    <source>
        <dbReference type="EMBL" id="EEF57869.1"/>
    </source>
</evidence>
<evidence type="ECO:0000259" key="7">
    <source>
        <dbReference type="PROSITE" id="PS50112"/>
    </source>
</evidence>
<feature type="domain" description="PAC" evidence="8">
    <location>
        <begin position="219"/>
        <end position="271"/>
    </location>
</feature>
<comment type="catalytic activity">
    <reaction evidence="1">
        <text>ATP + protein L-histidine = ADP + protein N-phospho-L-histidine.</text>
        <dbReference type="EC" id="2.7.13.3"/>
    </reaction>
</comment>
<accession>B9XQL9</accession>
<dbReference type="InterPro" id="IPR035965">
    <property type="entry name" value="PAS-like_dom_sf"/>
</dbReference>
<dbReference type="Pfam" id="PF00512">
    <property type="entry name" value="HisKA"/>
    <property type="match status" value="1"/>
</dbReference>
<dbReference type="GO" id="GO:0000155">
    <property type="term" value="F:phosphorelay sensor kinase activity"/>
    <property type="evidence" value="ECO:0007669"/>
    <property type="project" value="InterPro"/>
</dbReference>
<evidence type="ECO:0000256" key="1">
    <source>
        <dbReference type="ARBA" id="ARBA00000085"/>
    </source>
</evidence>
<dbReference type="Pfam" id="PF13188">
    <property type="entry name" value="PAS_8"/>
    <property type="match status" value="1"/>
</dbReference>
<dbReference type="InterPro" id="IPR003661">
    <property type="entry name" value="HisK_dim/P_dom"/>
</dbReference>
<dbReference type="PANTHER" id="PTHR43304">
    <property type="entry name" value="PHYTOCHROME-LIKE PROTEIN CPH1"/>
    <property type="match status" value="1"/>
</dbReference>
<keyword evidence="3" id="KW-0597">Phosphoprotein</keyword>
<dbReference type="InterPro" id="IPR036097">
    <property type="entry name" value="HisK_dim/P_sf"/>
</dbReference>
<evidence type="ECO:0000256" key="5">
    <source>
        <dbReference type="ARBA" id="ARBA00022777"/>
    </source>
</evidence>
<dbReference type="OrthoDB" id="475707at2"/>
<dbReference type="PROSITE" id="PS50109">
    <property type="entry name" value="HIS_KIN"/>
    <property type="match status" value="1"/>
</dbReference>
<dbReference type="InterPro" id="IPR004358">
    <property type="entry name" value="Sig_transdc_His_kin-like_C"/>
</dbReference>
<dbReference type="Pfam" id="PF02518">
    <property type="entry name" value="HATPase_c"/>
    <property type="match status" value="1"/>
</dbReference>
<dbReference type="Pfam" id="PF08448">
    <property type="entry name" value="PAS_4"/>
    <property type="match status" value="1"/>
</dbReference>
<dbReference type="InterPro" id="IPR003594">
    <property type="entry name" value="HATPase_dom"/>
</dbReference>
<evidence type="ECO:0000259" key="8">
    <source>
        <dbReference type="PROSITE" id="PS50113"/>
    </source>
</evidence>
<evidence type="ECO:0000256" key="2">
    <source>
        <dbReference type="ARBA" id="ARBA00012438"/>
    </source>
</evidence>
<gene>
    <name evidence="9" type="ORF">Cflav_PD0933</name>
</gene>
<dbReference type="InterPro" id="IPR036890">
    <property type="entry name" value="HATPase_C_sf"/>
</dbReference>
<dbReference type="InterPro" id="IPR000014">
    <property type="entry name" value="PAS"/>
</dbReference>
<proteinExistence type="predicted"/>
<dbReference type="SMART" id="SM00091">
    <property type="entry name" value="PAS"/>
    <property type="match status" value="4"/>
</dbReference>
<name>B9XQL9_PEDPL</name>
<comment type="caution">
    <text evidence="9">The sequence shown here is derived from an EMBL/GenBank/DDBJ whole genome shotgun (WGS) entry which is preliminary data.</text>
</comment>
<dbReference type="InterPro" id="IPR000700">
    <property type="entry name" value="PAS-assoc_C"/>
</dbReference>
<dbReference type="CDD" id="cd00130">
    <property type="entry name" value="PAS"/>
    <property type="match status" value="2"/>
</dbReference>
<keyword evidence="5 9" id="KW-0418">Kinase</keyword>
<dbReference type="SMART" id="SM00387">
    <property type="entry name" value="HATPase_c"/>
    <property type="match status" value="1"/>
</dbReference>
<dbReference type="InterPro" id="IPR001610">
    <property type="entry name" value="PAC"/>
</dbReference>
<dbReference type="Gene3D" id="3.30.565.10">
    <property type="entry name" value="Histidine kinase-like ATPase, C-terminal domain"/>
    <property type="match status" value="1"/>
</dbReference>
<dbReference type="PANTHER" id="PTHR43304:SF1">
    <property type="entry name" value="PAC DOMAIN-CONTAINING PROTEIN"/>
    <property type="match status" value="1"/>
</dbReference>
<dbReference type="Gene3D" id="3.30.450.20">
    <property type="entry name" value="PAS domain"/>
    <property type="match status" value="4"/>
</dbReference>
<feature type="domain" description="PAS" evidence="7">
    <location>
        <begin position="18"/>
        <end position="89"/>
    </location>
</feature>
<feature type="domain" description="PAC" evidence="8">
    <location>
        <begin position="472"/>
        <end position="524"/>
    </location>
</feature>
<dbReference type="SMART" id="SM00388">
    <property type="entry name" value="HisKA"/>
    <property type="match status" value="1"/>
</dbReference>
<dbReference type="InterPro" id="IPR013656">
    <property type="entry name" value="PAS_4"/>
</dbReference>